<dbReference type="Proteomes" id="UP000315750">
    <property type="component" value="Chromosome"/>
</dbReference>
<dbReference type="GO" id="GO:0000272">
    <property type="term" value="P:polysaccharide catabolic process"/>
    <property type="evidence" value="ECO:0007669"/>
    <property type="project" value="InterPro"/>
</dbReference>
<dbReference type="Gene3D" id="1.10.1330.10">
    <property type="entry name" value="Dockerin domain"/>
    <property type="match status" value="1"/>
</dbReference>
<dbReference type="EMBL" id="CP036278">
    <property type="protein sequence ID" value="QDU53899.1"/>
    <property type="molecule type" value="Genomic_DNA"/>
</dbReference>
<sequence length="600" mass="61742" precursor="true">MIGKATQQAASLAILALVAIPHVAWSQTRTDWIGPVGSEASWTAGDSGSGEGDNWQSSSDENYQPDRTFGGVGEYASISNGGISVIDGSAGTPISPAAIRLGEDGGSTGTLVLRNNANLTVQEALGGQGDGRLANGVSGSGTLVVRDNIGTISLQQYSQNSSSTLVAQLGSAGSFSNPVQVSESIALGGTLRIEATPSSGFTANTGDTWTLMSGAAVTGAFQNVVADPALLSNLGQAFGVATDNDAVTLSVEQRLVLEVDRFSGAARLYNPAGHSTDISLINYTLSSSSTPLDSSNARWHSLTDDNTKTGWHEANPTAQYLSELNPEGVLQLASGDEHLFGTPLTPDTAVPLGTDRVNTANVSFHYQLATGEYVSAVIDSVGRINDLVLVIDPETGAATIQNQSAQSMELISYTIHSDNGTLLPSFSGSGLSDWYVSNPTTTDLSELNTADPLLVSVGDTVSLGNVWDTTAGILDNLTFRYQLPGGSLQTGTVDFGALADVPTVLVGDYNGDGHVNLGDYTVWRDSLGASVAVGTGADGNSNGVIDSGDYDQWKANFGASLAGSAAFASTANQPVPEPASLVVALATLVGLGIVRRTKVM</sequence>
<reference evidence="3 4" key="1">
    <citation type="submission" date="2019-02" db="EMBL/GenBank/DDBJ databases">
        <title>Deep-cultivation of Planctomycetes and their phenomic and genomic characterization uncovers novel biology.</title>
        <authorList>
            <person name="Wiegand S."/>
            <person name="Jogler M."/>
            <person name="Boedeker C."/>
            <person name="Pinto D."/>
            <person name="Vollmers J."/>
            <person name="Rivas-Marin E."/>
            <person name="Kohn T."/>
            <person name="Peeters S.H."/>
            <person name="Heuer A."/>
            <person name="Rast P."/>
            <person name="Oberbeckmann S."/>
            <person name="Bunk B."/>
            <person name="Jeske O."/>
            <person name="Meyerdierks A."/>
            <person name="Storesund J.E."/>
            <person name="Kallscheuer N."/>
            <person name="Luecker S."/>
            <person name="Lage O.M."/>
            <person name="Pohl T."/>
            <person name="Merkel B.J."/>
            <person name="Hornburger P."/>
            <person name="Mueller R.-W."/>
            <person name="Bruemmer F."/>
            <person name="Labrenz M."/>
            <person name="Spormann A.M."/>
            <person name="Op den Camp H."/>
            <person name="Overmann J."/>
            <person name="Amann R."/>
            <person name="Jetten M.S.M."/>
            <person name="Mascher T."/>
            <person name="Medema M.H."/>
            <person name="Devos D.P."/>
            <person name="Kaster A.-K."/>
            <person name="Ovreas L."/>
            <person name="Rohde M."/>
            <person name="Galperin M.Y."/>
            <person name="Jogler C."/>
        </authorList>
    </citation>
    <scope>NUCLEOTIDE SEQUENCE [LARGE SCALE GENOMIC DNA]</scope>
    <source>
        <strain evidence="3 4">Pan181</strain>
    </source>
</reference>
<dbReference type="InterPro" id="IPR018247">
    <property type="entry name" value="EF_Hand_1_Ca_BS"/>
</dbReference>
<dbReference type="RefSeq" id="WP_145244943.1">
    <property type="nucleotide sequence ID" value="NZ_CP036278.1"/>
</dbReference>
<accession>A0A518AGS6</accession>
<dbReference type="PROSITE" id="PS00018">
    <property type="entry name" value="EF_HAND_1"/>
    <property type="match status" value="2"/>
</dbReference>
<organism evidence="3 4">
    <name type="scientific">Aeoliella mucimassa</name>
    <dbReference type="NCBI Taxonomy" id="2527972"/>
    <lineage>
        <taxon>Bacteria</taxon>
        <taxon>Pseudomonadati</taxon>
        <taxon>Planctomycetota</taxon>
        <taxon>Planctomycetia</taxon>
        <taxon>Pirellulales</taxon>
        <taxon>Lacipirellulaceae</taxon>
        <taxon>Aeoliella</taxon>
    </lineage>
</organism>
<feature type="chain" id="PRO_5021735972" description="PEP-CTERM protein-sorting domain-containing protein" evidence="2">
    <location>
        <begin position="27"/>
        <end position="600"/>
    </location>
</feature>
<evidence type="ECO:0000256" key="2">
    <source>
        <dbReference type="SAM" id="SignalP"/>
    </source>
</evidence>
<evidence type="ECO:0000313" key="4">
    <source>
        <dbReference type="Proteomes" id="UP000315750"/>
    </source>
</evidence>
<dbReference type="AlphaFoldDB" id="A0A518AGS6"/>
<dbReference type="SUPFAM" id="SSF63446">
    <property type="entry name" value="Type I dockerin domain"/>
    <property type="match status" value="1"/>
</dbReference>
<evidence type="ECO:0000256" key="1">
    <source>
        <dbReference type="SAM" id="MobiDB-lite"/>
    </source>
</evidence>
<dbReference type="InterPro" id="IPR036439">
    <property type="entry name" value="Dockerin_dom_sf"/>
</dbReference>
<dbReference type="OrthoDB" id="259251at2"/>
<dbReference type="KEGG" id="amuc:Pan181_00770"/>
<protein>
    <recommendedName>
        <fullName evidence="5">PEP-CTERM protein-sorting domain-containing protein</fullName>
    </recommendedName>
</protein>
<evidence type="ECO:0008006" key="5">
    <source>
        <dbReference type="Google" id="ProtNLM"/>
    </source>
</evidence>
<feature type="signal peptide" evidence="2">
    <location>
        <begin position="1"/>
        <end position="26"/>
    </location>
</feature>
<name>A0A518AGS6_9BACT</name>
<keyword evidence="2" id="KW-0732">Signal</keyword>
<evidence type="ECO:0000313" key="3">
    <source>
        <dbReference type="EMBL" id="QDU53899.1"/>
    </source>
</evidence>
<proteinExistence type="predicted"/>
<keyword evidence="4" id="KW-1185">Reference proteome</keyword>
<feature type="region of interest" description="Disordered" evidence="1">
    <location>
        <begin position="36"/>
        <end position="66"/>
    </location>
</feature>
<gene>
    <name evidence="3" type="ORF">Pan181_00770</name>
</gene>